<gene>
    <name evidence="2" type="ORF">RSOL_074080</name>
</gene>
<accession>X8J0K0</accession>
<evidence type="ECO:0000259" key="1">
    <source>
        <dbReference type="Pfam" id="PF02801"/>
    </source>
</evidence>
<dbReference type="EMBL" id="JATN01000322">
    <property type="protein sequence ID" value="EUC54796.1"/>
    <property type="molecule type" value="Genomic_DNA"/>
</dbReference>
<sequence length="107" mass="11568">MENELETLKDDPEAAELAAKVEKEAARQEKDALATYGMLEGSDPRIAPLRRALAVWGLTADDIGVISIHGTSTKANDLNEPHVYNDIFAAIQRTPGNAVPVTPVFIL</sequence>
<dbReference type="Proteomes" id="UP000030108">
    <property type="component" value="Unassembled WGS sequence"/>
</dbReference>
<proteinExistence type="predicted"/>
<protein>
    <submittedName>
        <fullName evidence="2">Fatty acid synthase subunit alpha</fullName>
    </submittedName>
</protein>
<dbReference type="SUPFAM" id="SSF53901">
    <property type="entry name" value="Thiolase-like"/>
    <property type="match status" value="1"/>
</dbReference>
<dbReference type="AlphaFoldDB" id="X8J0K0"/>
<feature type="non-terminal residue" evidence="2">
    <location>
        <position position="107"/>
    </location>
</feature>
<reference evidence="3" key="1">
    <citation type="journal article" date="2014" name="Genome Announc.">
        <title>Draft genome sequence of the plant-pathogenic soil fungus Rhizoctonia solani anastomosis group 3 strain Rhs1AP.</title>
        <authorList>
            <person name="Cubeta M.A."/>
            <person name="Thomas E."/>
            <person name="Dean R.A."/>
            <person name="Jabaji S."/>
            <person name="Neate S.M."/>
            <person name="Tavantzis S."/>
            <person name="Toda T."/>
            <person name="Vilgalys R."/>
            <person name="Bharathan N."/>
            <person name="Fedorova-Abrams N."/>
            <person name="Pakala S.B."/>
            <person name="Pakala S.M."/>
            <person name="Zafar N."/>
            <person name="Joardar V."/>
            <person name="Losada L."/>
            <person name="Nierman W.C."/>
        </authorList>
    </citation>
    <scope>NUCLEOTIDE SEQUENCE [LARGE SCALE GENOMIC DNA]</scope>
    <source>
        <strain evidence="3">AG-3</strain>
    </source>
</reference>
<dbReference type="GO" id="GO:0016746">
    <property type="term" value="F:acyltransferase activity"/>
    <property type="evidence" value="ECO:0007669"/>
    <property type="project" value="InterPro"/>
</dbReference>
<name>X8J0K0_9AGAM</name>
<dbReference type="OrthoDB" id="4251012at2759"/>
<dbReference type="Gene3D" id="3.40.47.10">
    <property type="match status" value="1"/>
</dbReference>
<dbReference type="InterPro" id="IPR016039">
    <property type="entry name" value="Thiolase-like"/>
</dbReference>
<evidence type="ECO:0000313" key="3">
    <source>
        <dbReference type="Proteomes" id="UP000030108"/>
    </source>
</evidence>
<organism evidence="2 3">
    <name type="scientific">Rhizoctonia solani AG-3 Rhs1AP</name>
    <dbReference type="NCBI Taxonomy" id="1086054"/>
    <lineage>
        <taxon>Eukaryota</taxon>
        <taxon>Fungi</taxon>
        <taxon>Dikarya</taxon>
        <taxon>Basidiomycota</taxon>
        <taxon>Agaricomycotina</taxon>
        <taxon>Agaricomycetes</taxon>
        <taxon>Cantharellales</taxon>
        <taxon>Ceratobasidiaceae</taxon>
        <taxon>Rhizoctonia</taxon>
    </lineage>
</organism>
<dbReference type="Pfam" id="PF02801">
    <property type="entry name" value="Ketoacyl-synt_C"/>
    <property type="match status" value="1"/>
</dbReference>
<feature type="domain" description="Beta-ketoacyl synthase C-terminal" evidence="1">
    <location>
        <begin position="48"/>
        <end position="93"/>
    </location>
</feature>
<comment type="caution">
    <text evidence="2">The sequence shown here is derived from an EMBL/GenBank/DDBJ whole genome shotgun (WGS) entry which is preliminary data.</text>
</comment>
<evidence type="ECO:0000313" key="2">
    <source>
        <dbReference type="EMBL" id="EUC54796.1"/>
    </source>
</evidence>
<dbReference type="InterPro" id="IPR014031">
    <property type="entry name" value="Ketoacyl_synth_C"/>
</dbReference>